<dbReference type="SUPFAM" id="SSF54277">
    <property type="entry name" value="CAD &amp; PB1 domains"/>
    <property type="match status" value="1"/>
</dbReference>
<dbReference type="Proteomes" id="UP000005408">
    <property type="component" value="Unassembled WGS sequence"/>
</dbReference>
<dbReference type="EnsemblMetazoa" id="G16835.1">
    <property type="protein sequence ID" value="G16835.1:cds"/>
    <property type="gene ID" value="G16835"/>
</dbReference>
<dbReference type="PANTHER" id="PTHR12306:SF15">
    <property type="entry name" value="DNAATION FACTOR-RELATED PROTEIN 1, ISOFORM B-RELATED"/>
    <property type="match status" value="1"/>
</dbReference>
<dbReference type="Pfam" id="PF02017">
    <property type="entry name" value="CIDE-N"/>
    <property type="match status" value="1"/>
</dbReference>
<feature type="domain" description="RING-type" evidence="7">
    <location>
        <begin position="340"/>
        <end position="378"/>
    </location>
</feature>
<keyword evidence="3" id="KW-0862">Zinc</keyword>
<dbReference type="GO" id="GO:0042981">
    <property type="term" value="P:regulation of apoptotic process"/>
    <property type="evidence" value="ECO:0007669"/>
    <property type="project" value="TreeGrafter"/>
</dbReference>
<dbReference type="Gene3D" id="3.10.20.10">
    <property type="match status" value="1"/>
</dbReference>
<feature type="compositionally biased region" description="Low complexity" evidence="6">
    <location>
        <begin position="289"/>
        <end position="307"/>
    </location>
</feature>
<keyword evidence="2 4" id="KW-0863">Zinc-finger</keyword>
<keyword evidence="2 4" id="KW-0479">Metal-binding</keyword>
<sequence>MQECCPLLLEVLSTSQGTLDAPEKKIATLATIYGMLIHSRDPLASGIQRMYSTLAIRYHADNKMENTKVFKVWNNNRTEGRLLGASKFQELKTKVITKFELGEETGNIRLVLSDGCIIDDEDVFLQLESSELYVLKADEVFNIPQALSTASGGSEAGMPSSKSEQLSELVKRLRSKQSNQRPSKKQKSTSMTCHKVQLGWMLHTGSNIKGKKEDFDHHLGDFQGRSIPQDGFTLQIYINSMKACNMTVKPRLYLLSKMKDEENEDESWEFAEEVDVNPPISILNAPGVSTQNPQSPANSPSPAVSTPHQQESIQNDEENSWDLPDLQSPVVLRMPQVPTCTICTDRFCDTFFVPCGHIACAVCTAELEERGSQCHICRESFTSTSKLFY</sequence>
<dbReference type="InterPro" id="IPR003508">
    <property type="entry name" value="CIDE-N_dom"/>
</dbReference>
<evidence type="ECO:0000256" key="4">
    <source>
        <dbReference type="PROSITE-ProRule" id="PRU00175"/>
    </source>
</evidence>
<dbReference type="Gene3D" id="3.30.40.10">
    <property type="entry name" value="Zinc/RING finger domain, C3HC4 (zinc finger)"/>
    <property type="match status" value="1"/>
</dbReference>
<evidence type="ECO:0000256" key="3">
    <source>
        <dbReference type="ARBA" id="ARBA00022833"/>
    </source>
</evidence>
<dbReference type="InterPro" id="IPR001841">
    <property type="entry name" value="Znf_RING"/>
</dbReference>
<evidence type="ECO:0000259" key="8">
    <source>
        <dbReference type="PROSITE" id="PS51135"/>
    </source>
</evidence>
<dbReference type="SUPFAM" id="SSF57850">
    <property type="entry name" value="RING/U-box"/>
    <property type="match status" value="1"/>
</dbReference>
<evidence type="ECO:0000256" key="1">
    <source>
        <dbReference type="ARBA" id="ARBA00022703"/>
    </source>
</evidence>
<evidence type="ECO:0000259" key="7">
    <source>
        <dbReference type="PROSITE" id="PS50089"/>
    </source>
</evidence>
<dbReference type="InterPro" id="IPR013083">
    <property type="entry name" value="Znf_RING/FYVE/PHD"/>
</dbReference>
<dbReference type="AlphaFoldDB" id="A0A8W8J322"/>
<evidence type="ECO:0000313" key="9">
    <source>
        <dbReference type="EnsemblMetazoa" id="G16835.1:cds"/>
    </source>
</evidence>
<protein>
    <recommendedName>
        <fullName evidence="11">RING-type domain-containing protein</fullName>
    </recommendedName>
</protein>
<dbReference type="PROSITE" id="PS51135">
    <property type="entry name" value="CIDE_N"/>
    <property type="match status" value="1"/>
</dbReference>
<dbReference type="Pfam" id="PF13920">
    <property type="entry name" value="zf-C3HC4_3"/>
    <property type="match status" value="1"/>
</dbReference>
<evidence type="ECO:0008006" key="11">
    <source>
        <dbReference type="Google" id="ProtNLM"/>
    </source>
</evidence>
<evidence type="ECO:0000256" key="5">
    <source>
        <dbReference type="PROSITE-ProRule" id="PRU00447"/>
    </source>
</evidence>
<feature type="domain" description="CIDE-N" evidence="8">
    <location>
        <begin position="66"/>
        <end position="144"/>
    </location>
</feature>
<evidence type="ECO:0000256" key="6">
    <source>
        <dbReference type="SAM" id="MobiDB-lite"/>
    </source>
</evidence>
<reference evidence="9" key="1">
    <citation type="submission" date="2022-08" db="UniProtKB">
        <authorList>
            <consortium name="EnsemblMetazoa"/>
        </authorList>
    </citation>
    <scope>IDENTIFICATION</scope>
    <source>
        <strain evidence="9">05x7-T-G4-1.051#20</strain>
    </source>
</reference>
<evidence type="ECO:0000256" key="2">
    <source>
        <dbReference type="ARBA" id="ARBA00022771"/>
    </source>
</evidence>
<proteinExistence type="predicted"/>
<keyword evidence="1 5" id="KW-0053">Apoptosis</keyword>
<dbReference type="PROSITE" id="PS50089">
    <property type="entry name" value="ZF_RING_2"/>
    <property type="match status" value="1"/>
</dbReference>
<feature type="region of interest" description="Disordered" evidence="6">
    <location>
        <begin position="150"/>
        <end position="192"/>
    </location>
</feature>
<evidence type="ECO:0000313" key="10">
    <source>
        <dbReference type="Proteomes" id="UP000005408"/>
    </source>
</evidence>
<organism evidence="9 10">
    <name type="scientific">Magallana gigas</name>
    <name type="common">Pacific oyster</name>
    <name type="synonym">Crassostrea gigas</name>
    <dbReference type="NCBI Taxonomy" id="29159"/>
    <lineage>
        <taxon>Eukaryota</taxon>
        <taxon>Metazoa</taxon>
        <taxon>Spiralia</taxon>
        <taxon>Lophotrochozoa</taxon>
        <taxon>Mollusca</taxon>
        <taxon>Bivalvia</taxon>
        <taxon>Autobranchia</taxon>
        <taxon>Pteriomorphia</taxon>
        <taxon>Ostreida</taxon>
        <taxon>Ostreoidea</taxon>
        <taxon>Ostreidae</taxon>
        <taxon>Magallana</taxon>
    </lineage>
</organism>
<dbReference type="GO" id="GO:0006915">
    <property type="term" value="P:apoptotic process"/>
    <property type="evidence" value="ECO:0007669"/>
    <property type="project" value="UniProtKB-UniRule"/>
</dbReference>
<dbReference type="SMART" id="SM00266">
    <property type="entry name" value="CAD"/>
    <property type="match status" value="1"/>
</dbReference>
<dbReference type="PANTHER" id="PTHR12306">
    <property type="entry name" value="CELL DEATH ACTIVATOR CIDE"/>
    <property type="match status" value="1"/>
</dbReference>
<dbReference type="GO" id="GO:0008270">
    <property type="term" value="F:zinc ion binding"/>
    <property type="evidence" value="ECO:0007669"/>
    <property type="project" value="UniProtKB-KW"/>
</dbReference>
<name>A0A8W8J322_MAGGI</name>
<accession>A0A8W8J322</accession>
<feature type="region of interest" description="Disordered" evidence="6">
    <location>
        <begin position="281"/>
        <end position="321"/>
    </location>
</feature>
<keyword evidence="10" id="KW-1185">Reference proteome</keyword>